<evidence type="ECO:0000256" key="3">
    <source>
        <dbReference type="ARBA" id="ARBA00022737"/>
    </source>
</evidence>
<keyword evidence="2" id="KW-0678">Repressor</keyword>
<dbReference type="PROSITE" id="PS51079">
    <property type="entry name" value="MBT"/>
    <property type="match status" value="2"/>
</dbReference>
<feature type="region of interest" description="Disordered" evidence="6">
    <location>
        <begin position="266"/>
        <end position="332"/>
    </location>
</feature>
<dbReference type="CDD" id="cd20091">
    <property type="entry name" value="MBT_dScm-like_rpt1"/>
    <property type="match status" value="1"/>
</dbReference>
<keyword evidence="9" id="KW-1185">Reference proteome</keyword>
<sequence length="695" mass="78093">MKNLINVEDCITILAQITWTCWNLFNVTAHKLLMFMRRSKRNMSVSPQSKGLVSTHLGGFDWDQYLKDCEAEAAPQSCFKQVSFQSVKLSDNEFQVNMKIEAVDPRNLTSICVATVVGMIGPRLRLRLDGSDNKNDFWRMVDSSDLHPIGYCEKHDGLLQPPLGFRMNPSSWPSFLQKTLTGAVVAPDSCFKKEPSTPKNNEFKIGQKLEAVDRKNPQLLCPASVGAVNGDQIHVTFDGWRGAFDYWCRFDSRDIFPVGWCNASGHPIQPPGQKGSSKYKGNRGVKESTPTPSLPSQSGSSPCPSPNQDKTLPMSPKKEPESAVQVTEPDTSSPSLTTVCVFVNHNCSCGGYLHPRKVSHLPSQYGPGAIAKVMREVAQACIDCALQEKQVYNMMREGSGKVIVTANQGNKTHTKRLPPVERLSTLWRFIERMLEELGCCENLFTSQPLHGSCPKCSRSGNPRSVFNFTEEELENRTAINKALKRRWSTESTDSMKIKKAEQKIRRFSAFEAEASSTTSDTKPVIPQKLSSDPTLWTIDEVIQHITETDPALNTHSDLFRKHRKHRDLYILHSENKEIQPTLTQCIKKSVKYSPSDPKQLEMTNALIMFIAGDLLPLSIVESEEFKNLMEKADTKYQVPSRKHLSSKLLHEKSVEIKNNLVNTLKRAESVCLTIDLWSSRQMRGFLGITGHFILD</sequence>
<evidence type="ECO:0000256" key="2">
    <source>
        <dbReference type="ARBA" id="ARBA00022491"/>
    </source>
</evidence>
<accession>A0A8S3QAK5</accession>
<dbReference type="GO" id="GO:0045892">
    <property type="term" value="P:negative regulation of DNA-templated transcription"/>
    <property type="evidence" value="ECO:0007669"/>
    <property type="project" value="TreeGrafter"/>
</dbReference>
<dbReference type="InterPro" id="IPR021987">
    <property type="entry name" value="SLED"/>
</dbReference>
<proteinExistence type="predicted"/>
<feature type="repeat" description="MBT" evidence="5">
    <location>
        <begin position="60"/>
        <end position="162"/>
    </location>
</feature>
<dbReference type="GO" id="GO:0005634">
    <property type="term" value="C:nucleus"/>
    <property type="evidence" value="ECO:0007669"/>
    <property type="project" value="UniProtKB-SubCell"/>
</dbReference>
<dbReference type="InterPro" id="IPR050548">
    <property type="entry name" value="PcG_chromatin_remod_factors"/>
</dbReference>
<keyword evidence="4" id="KW-0539">Nucleus</keyword>
<dbReference type="InterPro" id="IPR004092">
    <property type="entry name" value="Mbt"/>
</dbReference>
<evidence type="ECO:0000259" key="7">
    <source>
        <dbReference type="Pfam" id="PF12140"/>
    </source>
</evidence>
<dbReference type="Proteomes" id="UP000683360">
    <property type="component" value="Unassembled WGS sequence"/>
</dbReference>
<dbReference type="CDD" id="cd20092">
    <property type="entry name" value="MBT_dScm-like_rpt2"/>
    <property type="match status" value="1"/>
</dbReference>
<dbReference type="Gene3D" id="2.30.30.140">
    <property type="match status" value="2"/>
</dbReference>
<evidence type="ECO:0000256" key="6">
    <source>
        <dbReference type="SAM" id="MobiDB-lite"/>
    </source>
</evidence>
<dbReference type="GO" id="GO:0042393">
    <property type="term" value="F:histone binding"/>
    <property type="evidence" value="ECO:0007669"/>
    <property type="project" value="TreeGrafter"/>
</dbReference>
<dbReference type="Pfam" id="PF02820">
    <property type="entry name" value="MBT"/>
    <property type="match status" value="2"/>
</dbReference>
<gene>
    <name evidence="8" type="ORF">MEDL_6903</name>
</gene>
<dbReference type="SUPFAM" id="SSF140996">
    <property type="entry name" value="Hermes dimerisation domain"/>
    <property type="match status" value="1"/>
</dbReference>
<feature type="repeat" description="MBT" evidence="5">
    <location>
        <begin position="170"/>
        <end position="271"/>
    </location>
</feature>
<organism evidence="8 9">
    <name type="scientific">Mytilus edulis</name>
    <name type="common">Blue mussel</name>
    <dbReference type="NCBI Taxonomy" id="6550"/>
    <lineage>
        <taxon>Eukaryota</taxon>
        <taxon>Metazoa</taxon>
        <taxon>Spiralia</taxon>
        <taxon>Lophotrochozoa</taxon>
        <taxon>Mollusca</taxon>
        <taxon>Bivalvia</taxon>
        <taxon>Autobranchia</taxon>
        <taxon>Pteriomorphia</taxon>
        <taxon>Mytilida</taxon>
        <taxon>Mytiloidea</taxon>
        <taxon>Mytilidae</taxon>
        <taxon>Mytilinae</taxon>
        <taxon>Mytilus</taxon>
    </lineage>
</organism>
<name>A0A8S3QAK5_MYTED</name>
<comment type="subcellular location">
    <subcellularLocation>
        <location evidence="1">Nucleus</location>
    </subcellularLocation>
</comment>
<evidence type="ECO:0000313" key="9">
    <source>
        <dbReference type="Proteomes" id="UP000683360"/>
    </source>
</evidence>
<dbReference type="SUPFAM" id="SSF63748">
    <property type="entry name" value="Tudor/PWWP/MBT"/>
    <property type="match status" value="2"/>
</dbReference>
<feature type="domain" description="SLED" evidence="7">
    <location>
        <begin position="338"/>
        <end position="447"/>
    </location>
</feature>
<evidence type="ECO:0000313" key="8">
    <source>
        <dbReference type="EMBL" id="CAG2191707.1"/>
    </source>
</evidence>
<dbReference type="Gene3D" id="3.90.1150.190">
    <property type="entry name" value="SLED domain"/>
    <property type="match status" value="1"/>
</dbReference>
<keyword evidence="3" id="KW-0677">Repeat</keyword>
<dbReference type="EMBL" id="CAJPWZ010000369">
    <property type="protein sequence ID" value="CAG2191707.1"/>
    <property type="molecule type" value="Genomic_DNA"/>
</dbReference>
<evidence type="ECO:0000256" key="5">
    <source>
        <dbReference type="PROSITE-ProRule" id="PRU00459"/>
    </source>
</evidence>
<dbReference type="PANTHER" id="PTHR12247">
    <property type="entry name" value="POLYCOMB GROUP PROTEIN"/>
    <property type="match status" value="1"/>
</dbReference>
<dbReference type="AlphaFoldDB" id="A0A8S3QAK5"/>
<evidence type="ECO:0000256" key="1">
    <source>
        <dbReference type="ARBA" id="ARBA00004123"/>
    </source>
</evidence>
<protein>
    <submittedName>
        <fullName evidence="8">SCMH1</fullName>
    </submittedName>
</protein>
<dbReference type="Pfam" id="PF12140">
    <property type="entry name" value="SLED"/>
    <property type="match status" value="1"/>
</dbReference>
<feature type="compositionally biased region" description="Low complexity" evidence="6">
    <location>
        <begin position="288"/>
        <end position="302"/>
    </location>
</feature>
<comment type="caution">
    <text evidence="8">The sequence shown here is derived from an EMBL/GenBank/DDBJ whole genome shotgun (WGS) entry which is preliminary data.</text>
</comment>
<dbReference type="FunFam" id="2.30.30.140:FF:000028">
    <property type="entry name" value="polycomb protein SCMH1 isoform X1"/>
    <property type="match status" value="1"/>
</dbReference>
<dbReference type="SMART" id="SM00561">
    <property type="entry name" value="MBT"/>
    <property type="match status" value="2"/>
</dbReference>
<dbReference type="GO" id="GO:0003682">
    <property type="term" value="F:chromatin binding"/>
    <property type="evidence" value="ECO:0007669"/>
    <property type="project" value="TreeGrafter"/>
</dbReference>
<evidence type="ECO:0000256" key="4">
    <source>
        <dbReference type="ARBA" id="ARBA00023242"/>
    </source>
</evidence>
<dbReference type="InterPro" id="IPR038348">
    <property type="entry name" value="SLED_sf"/>
</dbReference>
<reference evidence="8" key="1">
    <citation type="submission" date="2021-03" db="EMBL/GenBank/DDBJ databases">
        <authorList>
            <person name="Bekaert M."/>
        </authorList>
    </citation>
    <scope>NUCLEOTIDE SEQUENCE</scope>
</reference>
<dbReference type="OrthoDB" id="5912862at2759"/>
<dbReference type="PANTHER" id="PTHR12247:SF132">
    <property type="entry name" value="POLYCOMB PROTEIN SCM"/>
    <property type="match status" value="1"/>
</dbReference>